<evidence type="ECO:0000313" key="2">
    <source>
        <dbReference type="EMBL" id="MEQ2175258.1"/>
    </source>
</evidence>
<dbReference type="InterPro" id="IPR040159">
    <property type="entry name" value="CLS_fam"/>
</dbReference>
<dbReference type="SUPFAM" id="SSF49417">
    <property type="entry name" value="p53-like transcription factors"/>
    <property type="match status" value="1"/>
</dbReference>
<dbReference type="InterPro" id="IPR015351">
    <property type="entry name" value="RBP-J/Cbf11/Cbf12_DNA-bd"/>
</dbReference>
<feature type="domain" description="RBP-J/Cbf11/Cbf12 DNA binding" evidence="1">
    <location>
        <begin position="26"/>
        <end position="112"/>
    </location>
</feature>
<gene>
    <name evidence="2" type="ORF">GOODEAATRI_016325</name>
</gene>
<dbReference type="PANTHER" id="PTHR10665">
    <property type="entry name" value="RECOMBINING BINDING PROTEIN SUPPRESSOR OF HAIRLESS"/>
    <property type="match status" value="1"/>
</dbReference>
<comment type="caution">
    <text evidence="2">The sequence shown here is derived from an EMBL/GenBank/DDBJ whole genome shotgun (WGS) entry which is preliminary data.</text>
</comment>
<dbReference type="Pfam" id="PF09271">
    <property type="entry name" value="LAG1-DNAbind"/>
    <property type="match status" value="1"/>
</dbReference>
<evidence type="ECO:0000259" key="1">
    <source>
        <dbReference type="SMART" id="SM01267"/>
    </source>
</evidence>
<evidence type="ECO:0000313" key="3">
    <source>
        <dbReference type="Proteomes" id="UP001476798"/>
    </source>
</evidence>
<keyword evidence="3" id="KW-1185">Reference proteome</keyword>
<accession>A0ABV0NXM1</accession>
<dbReference type="SMART" id="SM01267">
    <property type="entry name" value="LAG1_DNAbind"/>
    <property type="match status" value="1"/>
</dbReference>
<dbReference type="Proteomes" id="UP001476798">
    <property type="component" value="Unassembled WGS sequence"/>
</dbReference>
<proteinExistence type="predicted"/>
<dbReference type="EMBL" id="JAHRIO010051230">
    <property type="protein sequence ID" value="MEQ2175258.1"/>
    <property type="molecule type" value="Genomic_DNA"/>
</dbReference>
<dbReference type="Gene3D" id="2.60.40.1450">
    <property type="entry name" value="LAG1, DNA binding domain"/>
    <property type="match status" value="1"/>
</dbReference>
<protein>
    <recommendedName>
        <fullName evidence="1">RBP-J/Cbf11/Cbf12 DNA binding domain-containing protein</fullName>
    </recommendedName>
</protein>
<dbReference type="InterPro" id="IPR008967">
    <property type="entry name" value="p53-like_TF_DNA-bd_sf"/>
</dbReference>
<name>A0ABV0NXM1_9TELE</name>
<reference evidence="2 3" key="1">
    <citation type="submission" date="2021-06" db="EMBL/GenBank/DDBJ databases">
        <authorList>
            <person name="Palmer J.M."/>
        </authorList>
    </citation>
    <scope>NUCLEOTIDE SEQUENCE [LARGE SCALE GENOMIC DNA]</scope>
    <source>
        <strain evidence="2 3">GA_2019</strain>
        <tissue evidence="2">Muscle</tissue>
    </source>
</reference>
<organism evidence="2 3">
    <name type="scientific">Goodea atripinnis</name>
    <dbReference type="NCBI Taxonomy" id="208336"/>
    <lineage>
        <taxon>Eukaryota</taxon>
        <taxon>Metazoa</taxon>
        <taxon>Chordata</taxon>
        <taxon>Craniata</taxon>
        <taxon>Vertebrata</taxon>
        <taxon>Euteleostomi</taxon>
        <taxon>Actinopterygii</taxon>
        <taxon>Neopterygii</taxon>
        <taxon>Teleostei</taxon>
        <taxon>Neoteleostei</taxon>
        <taxon>Acanthomorphata</taxon>
        <taxon>Ovalentaria</taxon>
        <taxon>Atherinomorphae</taxon>
        <taxon>Cyprinodontiformes</taxon>
        <taxon>Goodeidae</taxon>
        <taxon>Goodea</taxon>
    </lineage>
</organism>
<dbReference type="InterPro" id="IPR037095">
    <property type="entry name" value="RBP-J/Cbf11_DNA-bd_sf"/>
</dbReference>
<sequence length="117" mass="13098">MTKYLNFLSSCILLQRSDEELPKGARFFCPPPCVYLMGSGWKKKKEQMERDGCSEHESQPCAFIGIGNSDQEMQQLNLEGKVQITQTSYYICSLGSIGVTIPPLQQHSRCFASLQAA</sequence>